<dbReference type="EMBL" id="CACSAS010000001">
    <property type="protein sequence ID" value="CAA0094746.1"/>
    <property type="molecule type" value="Genomic_DNA"/>
</dbReference>
<keyword evidence="2" id="KW-1185">Reference proteome</keyword>
<dbReference type="AlphaFoldDB" id="A0A5S9NVJ9"/>
<name>A0A5S9NVJ9_9HYPH</name>
<dbReference type="InterPro" id="IPR019004">
    <property type="entry name" value="YqeY/Aim41"/>
</dbReference>
<dbReference type="InterPro" id="IPR042184">
    <property type="entry name" value="YqeY/Aim41_N"/>
</dbReference>
<dbReference type="SUPFAM" id="SSF89095">
    <property type="entry name" value="GatB/YqeY motif"/>
    <property type="match status" value="1"/>
</dbReference>
<dbReference type="InterPro" id="IPR023168">
    <property type="entry name" value="GatB_Yqey_C_2"/>
</dbReference>
<sequence length="152" mass="16684">MLRDEINNSLKDAMKAQDKRRLGTLRLVNAAIKDRDIEARGHGKDPLSDDELLGLLAKMIKQREESAKVYEEAGRVDLATQEREEIAVIQSFLPQQMTEAESQAAIAAVIAEIDAHGLKDMGRTMAALKERYMGVMDFGKASGTVKALLTAG</sequence>
<proteinExistence type="predicted"/>
<dbReference type="Gene3D" id="1.10.1510.10">
    <property type="entry name" value="Uncharacterised protein YqeY/AIM41 PF09424, N-terminal domain"/>
    <property type="match status" value="1"/>
</dbReference>
<evidence type="ECO:0000313" key="2">
    <source>
        <dbReference type="Proteomes" id="UP000433050"/>
    </source>
</evidence>
<accession>A0A5S9NVJ9</accession>
<evidence type="ECO:0008006" key="3">
    <source>
        <dbReference type="Google" id="ProtNLM"/>
    </source>
</evidence>
<dbReference type="PANTHER" id="PTHR28055">
    <property type="entry name" value="ALTERED INHERITANCE OF MITOCHONDRIA PROTEIN 41, MITOCHONDRIAL"/>
    <property type="match status" value="1"/>
</dbReference>
<dbReference type="PANTHER" id="PTHR28055:SF1">
    <property type="entry name" value="ALTERED INHERITANCE OF MITOCHONDRIA PROTEIN 41, MITOCHONDRIAL"/>
    <property type="match status" value="1"/>
</dbReference>
<dbReference type="Proteomes" id="UP000433050">
    <property type="component" value="Unassembled WGS sequence"/>
</dbReference>
<reference evidence="1 2" key="1">
    <citation type="submission" date="2019-12" db="EMBL/GenBank/DDBJ databases">
        <authorList>
            <person name="Reyes-Prieto M."/>
        </authorList>
    </citation>
    <scope>NUCLEOTIDE SEQUENCE [LARGE SCALE GENOMIC DNA]</scope>
    <source>
        <strain evidence="1">HF14-78462</strain>
    </source>
</reference>
<protein>
    <recommendedName>
        <fullName evidence="3">Yqey-like protein</fullName>
    </recommendedName>
</protein>
<dbReference type="RefSeq" id="WP_144342345.1">
    <property type="nucleotide sequence ID" value="NZ_CACSAS010000001.1"/>
</dbReference>
<evidence type="ECO:0000313" key="1">
    <source>
        <dbReference type="EMBL" id="CAA0094746.1"/>
    </source>
</evidence>
<dbReference type="Pfam" id="PF09424">
    <property type="entry name" value="YqeY"/>
    <property type="match status" value="1"/>
</dbReference>
<dbReference type="GO" id="GO:0016884">
    <property type="term" value="F:carbon-nitrogen ligase activity, with glutamine as amido-N-donor"/>
    <property type="evidence" value="ECO:0007669"/>
    <property type="project" value="InterPro"/>
</dbReference>
<organism evidence="1 2">
    <name type="scientific">Starkeya nomas</name>
    <dbReference type="NCBI Taxonomy" id="2666134"/>
    <lineage>
        <taxon>Bacteria</taxon>
        <taxon>Pseudomonadati</taxon>
        <taxon>Pseudomonadota</taxon>
        <taxon>Alphaproteobacteria</taxon>
        <taxon>Hyphomicrobiales</taxon>
        <taxon>Xanthobacteraceae</taxon>
        <taxon>Starkeya</taxon>
    </lineage>
</organism>
<dbReference type="InterPro" id="IPR003789">
    <property type="entry name" value="Asn/Gln_tRNA_amidoTrase-B-like"/>
</dbReference>
<gene>
    <name evidence="1" type="primary">yqeY</name>
    <name evidence="1" type="ORF">STARVERO_01788</name>
</gene>
<dbReference type="Gene3D" id="1.10.10.410">
    <property type="match status" value="1"/>
</dbReference>